<evidence type="ECO:0000313" key="2">
    <source>
        <dbReference type="Proteomes" id="UP000659084"/>
    </source>
</evidence>
<proteinExistence type="predicted"/>
<name>A0AAW3WKN7_SERFO</name>
<organism evidence="1 2">
    <name type="scientific">Serratia fonticola</name>
    <dbReference type="NCBI Taxonomy" id="47917"/>
    <lineage>
        <taxon>Bacteria</taxon>
        <taxon>Pseudomonadati</taxon>
        <taxon>Pseudomonadota</taxon>
        <taxon>Gammaproteobacteria</taxon>
        <taxon>Enterobacterales</taxon>
        <taxon>Yersiniaceae</taxon>
        <taxon>Serratia</taxon>
    </lineage>
</organism>
<accession>A0AAW3WKN7</accession>
<gene>
    <name evidence="1" type="ORF">H8J20_04085</name>
</gene>
<reference evidence="1" key="1">
    <citation type="submission" date="2020-08" db="EMBL/GenBank/DDBJ databases">
        <title>Food and environmental bacterial isolates.</title>
        <authorList>
            <person name="Richter L."/>
            <person name="Du Plessis E.M."/>
            <person name="Duvenage S."/>
            <person name="Allam M."/>
            <person name="Korsten L."/>
        </authorList>
    </citation>
    <scope>NUCLEOTIDE SEQUENCE</scope>
    <source>
        <strain evidence="1">UPMP2127</strain>
    </source>
</reference>
<sequence length="117" mass="13749">MKKSYYLKYGIDKTKEELKELLEKKWDIICAEHDSSYFGVYFNYSGLYADKLTITDNYIASSKEWLHEENKEFTSLINVSIFNGKNTEKLSRYKFIKNVFVQLNVSSVITDKCVEEG</sequence>
<dbReference type="Proteomes" id="UP000659084">
    <property type="component" value="Unassembled WGS sequence"/>
</dbReference>
<dbReference type="AlphaFoldDB" id="A0AAW3WKN7"/>
<dbReference type="EMBL" id="JACNYO010000003">
    <property type="protein sequence ID" value="MBC3211311.1"/>
    <property type="molecule type" value="Genomic_DNA"/>
</dbReference>
<comment type="caution">
    <text evidence="1">The sequence shown here is derived from an EMBL/GenBank/DDBJ whole genome shotgun (WGS) entry which is preliminary data.</text>
</comment>
<protein>
    <submittedName>
        <fullName evidence="1">Uncharacterized protein</fullName>
    </submittedName>
</protein>
<dbReference type="RefSeq" id="WP_179252043.1">
    <property type="nucleotide sequence ID" value="NZ_JACBIV010000004.1"/>
</dbReference>
<evidence type="ECO:0000313" key="1">
    <source>
        <dbReference type="EMBL" id="MBC3211311.1"/>
    </source>
</evidence>